<accession>A0AAJ8MQS5</accession>
<evidence type="ECO:0000256" key="1">
    <source>
        <dbReference type="ARBA" id="ARBA00006886"/>
    </source>
</evidence>
<dbReference type="PANTHER" id="PTHR32268">
    <property type="entry name" value="HOMOSERINE O-ACETYLTRANSFERASE"/>
    <property type="match status" value="1"/>
</dbReference>
<dbReference type="AlphaFoldDB" id="A0AAJ8MQS5"/>
<evidence type="ECO:0000256" key="3">
    <source>
        <dbReference type="SAM" id="MobiDB-lite"/>
    </source>
</evidence>
<evidence type="ECO:0000256" key="2">
    <source>
        <dbReference type="ARBA" id="ARBA00022679"/>
    </source>
</evidence>
<protein>
    <submittedName>
        <fullName evidence="5">Homoserine O-acetyltransferase</fullName>
    </submittedName>
</protein>
<reference evidence="5" key="2">
    <citation type="submission" date="2024-02" db="EMBL/GenBank/DDBJ databases">
        <title>Comparative genomics of Cryptococcus and Kwoniella reveals pathogenesis evolution and contrasting modes of karyotype evolution via chromosome fusion or intercentromeric recombination.</title>
        <authorList>
            <person name="Coelho M.A."/>
            <person name="David-Palma M."/>
            <person name="Shea T."/>
            <person name="Bowers K."/>
            <person name="McGinley-Smith S."/>
            <person name="Mohammad A.W."/>
            <person name="Gnirke A."/>
            <person name="Yurkov A.M."/>
            <person name="Nowrousian M."/>
            <person name="Sun S."/>
            <person name="Cuomo C.A."/>
            <person name="Heitman J."/>
        </authorList>
    </citation>
    <scope>NUCLEOTIDE SEQUENCE</scope>
    <source>
        <strain evidence="5">CBS 10737</strain>
    </source>
</reference>
<dbReference type="HAMAP" id="MF_00296">
    <property type="entry name" value="MetX_acyltransf"/>
    <property type="match status" value="1"/>
</dbReference>
<feature type="compositionally biased region" description="Polar residues" evidence="3">
    <location>
        <begin position="254"/>
        <end position="263"/>
    </location>
</feature>
<dbReference type="NCBIfam" id="TIGR01392">
    <property type="entry name" value="homoserO_Ac_trn"/>
    <property type="match status" value="1"/>
</dbReference>
<dbReference type="SUPFAM" id="SSF53474">
    <property type="entry name" value="alpha/beta-Hydrolases"/>
    <property type="match status" value="1"/>
</dbReference>
<feature type="compositionally biased region" description="Polar residues" evidence="3">
    <location>
        <begin position="291"/>
        <end position="300"/>
    </location>
</feature>
<dbReference type="Proteomes" id="UP000094020">
    <property type="component" value="Chromosome 5"/>
</dbReference>
<dbReference type="InterPro" id="IPR008220">
    <property type="entry name" value="HAT_MetX-like"/>
</dbReference>
<dbReference type="InterPro" id="IPR029058">
    <property type="entry name" value="AB_hydrolase_fold"/>
</dbReference>
<dbReference type="RefSeq" id="XP_070058956.1">
    <property type="nucleotide sequence ID" value="XM_070202855.1"/>
</dbReference>
<feature type="compositionally biased region" description="Basic and acidic residues" evidence="3">
    <location>
        <begin position="306"/>
        <end position="316"/>
    </location>
</feature>
<evidence type="ECO:0000313" key="6">
    <source>
        <dbReference type="Proteomes" id="UP000094020"/>
    </source>
</evidence>
<reference evidence="5" key="1">
    <citation type="submission" date="2013-07" db="EMBL/GenBank/DDBJ databases">
        <authorList>
            <consortium name="The Broad Institute Genome Sequencing Platform"/>
            <person name="Cuomo C."/>
            <person name="Litvintseva A."/>
            <person name="Chen Y."/>
            <person name="Heitman J."/>
            <person name="Sun S."/>
            <person name="Springer D."/>
            <person name="Dromer F."/>
            <person name="Young S.K."/>
            <person name="Zeng Q."/>
            <person name="Gargeya S."/>
            <person name="Fitzgerald M."/>
            <person name="Abouelleil A."/>
            <person name="Alvarado L."/>
            <person name="Berlin A.M."/>
            <person name="Chapman S.B."/>
            <person name="Dewar J."/>
            <person name="Goldberg J."/>
            <person name="Griggs A."/>
            <person name="Gujja S."/>
            <person name="Hansen M."/>
            <person name="Howarth C."/>
            <person name="Imamovic A."/>
            <person name="Larimer J."/>
            <person name="McCowan C."/>
            <person name="Murphy C."/>
            <person name="Pearson M."/>
            <person name="Priest M."/>
            <person name="Roberts A."/>
            <person name="Saif S."/>
            <person name="Shea T."/>
            <person name="Sykes S."/>
            <person name="Wortman J."/>
            <person name="Nusbaum C."/>
            <person name="Birren B."/>
        </authorList>
    </citation>
    <scope>NUCLEOTIDE SEQUENCE</scope>
    <source>
        <strain evidence="5">CBS 10737</strain>
    </source>
</reference>
<name>A0AAJ8MQS5_9TREE</name>
<feature type="domain" description="AB hydrolase-1" evidence="4">
    <location>
        <begin position="55"/>
        <end position="223"/>
    </location>
</feature>
<dbReference type="GO" id="GO:0009092">
    <property type="term" value="P:homoserine metabolic process"/>
    <property type="evidence" value="ECO:0007669"/>
    <property type="project" value="TreeGrafter"/>
</dbReference>
<keyword evidence="2" id="KW-0808">Transferase</keyword>
<gene>
    <name evidence="5" type="ORF">I206_103926</name>
</gene>
<evidence type="ECO:0000259" key="4">
    <source>
        <dbReference type="Pfam" id="PF00561"/>
    </source>
</evidence>
<sequence length="580" mass="63957">MASSSSSSNNPFAGLISQNTTIIPSFTLESGVTLQDVPVAYKTWGKLNENGDNCLVICHALTGSADVEDWWGPLLGPDRAFDPTRFFIFCANVIGSPYGTVSSVTINPETGRPFGPEMPGSSPKDDVRLHYIILKSLGVNSVASVIGGSMGGMTCLEWPLNSPPGFVRSIVPLATSARHSAWCISWGEAQRQSIYSDPDYKDGYYFEKQNENGEMINDFHQQPNRGLAAARMAALLTYRSRDSFENRFGRRSGNKNNKTTNSVPKGGVRIMGGEKTTDPSSLSDSDFAKAQQKNSVQKDNVTAREIAWREHNDGHRSNSSTGISRRGSDSGKSSNGIQTPDLEKSLILQDNDKIGQGVALGSVAALNQNQDNKLNNEGDKQPKIFSAQSYLRYQGDKFTSRFDANCYIHITRKLDNHDLSLPSKDSSLNSISSKLQPQIITTSTTNDQDFNSDNEELELDLENLLSKALSFEPPALIIGIESDGLFTTSEQKELAKFIPDAELIVIPSLDGHDGFLLEFEAINGWIDGFLKRKMPEFFKNRIISIDQYNNNNNKNKNNQNGFEIKKESVFGEAEADVTRW</sequence>
<dbReference type="Gene3D" id="3.40.50.1820">
    <property type="entry name" value="alpha/beta hydrolase"/>
    <property type="match status" value="1"/>
</dbReference>
<feature type="region of interest" description="Disordered" evidence="3">
    <location>
        <begin position="246"/>
        <end position="339"/>
    </location>
</feature>
<proteinExistence type="inferred from homology"/>
<dbReference type="GO" id="GO:0004414">
    <property type="term" value="F:homoserine O-acetyltransferase activity"/>
    <property type="evidence" value="ECO:0007669"/>
    <property type="project" value="TreeGrafter"/>
</dbReference>
<dbReference type="PANTHER" id="PTHR32268:SF11">
    <property type="entry name" value="HOMOSERINE O-ACETYLTRANSFERASE"/>
    <property type="match status" value="1"/>
</dbReference>
<dbReference type="InterPro" id="IPR000073">
    <property type="entry name" value="AB_hydrolase_1"/>
</dbReference>
<dbReference type="GO" id="GO:0009086">
    <property type="term" value="P:methionine biosynthetic process"/>
    <property type="evidence" value="ECO:0007669"/>
    <property type="project" value="TreeGrafter"/>
</dbReference>
<evidence type="ECO:0000313" key="5">
    <source>
        <dbReference type="EMBL" id="WWC69982.1"/>
    </source>
</evidence>
<dbReference type="GeneID" id="30172870"/>
<dbReference type="EMBL" id="CP144523">
    <property type="protein sequence ID" value="WWC69982.1"/>
    <property type="molecule type" value="Genomic_DNA"/>
</dbReference>
<organism evidence="5 6">
    <name type="scientific">Kwoniella pini CBS 10737</name>
    <dbReference type="NCBI Taxonomy" id="1296096"/>
    <lineage>
        <taxon>Eukaryota</taxon>
        <taxon>Fungi</taxon>
        <taxon>Dikarya</taxon>
        <taxon>Basidiomycota</taxon>
        <taxon>Agaricomycotina</taxon>
        <taxon>Tremellomycetes</taxon>
        <taxon>Tremellales</taxon>
        <taxon>Cryptococcaceae</taxon>
        <taxon>Kwoniella</taxon>
    </lineage>
</organism>
<dbReference type="Pfam" id="PF00561">
    <property type="entry name" value="Abhydrolase_1"/>
    <property type="match status" value="1"/>
</dbReference>
<keyword evidence="6" id="KW-1185">Reference proteome</keyword>
<comment type="similarity">
    <text evidence="1">Belongs to the AB hydrolase superfamily. MetX family.</text>
</comment>
<dbReference type="KEGG" id="kpin:30172870"/>